<dbReference type="AlphaFoldDB" id="A0AAV2RWW6"/>
<evidence type="ECO:0008006" key="4">
    <source>
        <dbReference type="Google" id="ProtNLM"/>
    </source>
</evidence>
<organism evidence="2 3">
    <name type="scientific">Meganyctiphanes norvegica</name>
    <name type="common">Northern krill</name>
    <name type="synonym">Thysanopoda norvegica</name>
    <dbReference type="NCBI Taxonomy" id="48144"/>
    <lineage>
        <taxon>Eukaryota</taxon>
        <taxon>Metazoa</taxon>
        <taxon>Ecdysozoa</taxon>
        <taxon>Arthropoda</taxon>
        <taxon>Crustacea</taxon>
        <taxon>Multicrustacea</taxon>
        <taxon>Malacostraca</taxon>
        <taxon>Eumalacostraca</taxon>
        <taxon>Eucarida</taxon>
        <taxon>Euphausiacea</taxon>
        <taxon>Euphausiidae</taxon>
        <taxon>Meganyctiphanes</taxon>
    </lineage>
</organism>
<keyword evidence="3" id="KW-1185">Reference proteome</keyword>
<evidence type="ECO:0000313" key="2">
    <source>
        <dbReference type="EMBL" id="CAL4141994.1"/>
    </source>
</evidence>
<dbReference type="Proteomes" id="UP001497623">
    <property type="component" value="Unassembled WGS sequence"/>
</dbReference>
<comment type="caution">
    <text evidence="2">The sequence shown here is derived from an EMBL/GenBank/DDBJ whole genome shotgun (WGS) entry which is preliminary data.</text>
</comment>
<evidence type="ECO:0000313" key="3">
    <source>
        <dbReference type="Proteomes" id="UP001497623"/>
    </source>
</evidence>
<evidence type="ECO:0000256" key="1">
    <source>
        <dbReference type="SAM" id="Phobius"/>
    </source>
</evidence>
<name>A0AAV2RWW6_MEGNR</name>
<feature type="transmembrane region" description="Helical" evidence="1">
    <location>
        <begin position="20"/>
        <end position="41"/>
    </location>
</feature>
<protein>
    <recommendedName>
        <fullName evidence="4">Secreted protein</fullName>
    </recommendedName>
</protein>
<sequence length="99" mass="11516">MIDETKMVDHKAIGKLTLSIFFFFFLGLSSGNLGSCTKLFFHFKRKNPLATTFIPLSIIRNTEFQYSNCDVYRFFAVLLIEEPKMADHCWQNHWLALGC</sequence>
<accession>A0AAV2RWW6</accession>
<reference evidence="2 3" key="1">
    <citation type="submission" date="2024-05" db="EMBL/GenBank/DDBJ databases">
        <authorList>
            <person name="Wallberg A."/>
        </authorList>
    </citation>
    <scope>NUCLEOTIDE SEQUENCE [LARGE SCALE GENOMIC DNA]</scope>
</reference>
<keyword evidence="1" id="KW-0472">Membrane</keyword>
<dbReference type="EMBL" id="CAXKWB010032839">
    <property type="protein sequence ID" value="CAL4141994.1"/>
    <property type="molecule type" value="Genomic_DNA"/>
</dbReference>
<gene>
    <name evidence="2" type="ORF">MNOR_LOCUS28963</name>
</gene>
<keyword evidence="1" id="KW-0812">Transmembrane</keyword>
<keyword evidence="1" id="KW-1133">Transmembrane helix</keyword>
<proteinExistence type="predicted"/>